<sequence length="204" mass="23028">MNRVQRACGGTGRWQRHFRQHEPCAESVWRNRALAETLQTAGTVCRERVEEQGAGRDTSDSMNRVQRACGGTGRWQRHFRQQEPCAESVWRNRALAETLQTAGTVCRERVEEQGAGRDTSDSMNRVQRACGGNRALAETLQTAGTVCRERVEEQGAGRDTSDSMNRVQRACGGTGRWQRHFRQHEPCAESVWRNRALAETLQTA</sequence>
<dbReference type="EMBL" id="JAULUE010002054">
    <property type="protein sequence ID" value="KAK5895471.1"/>
    <property type="molecule type" value="Genomic_DNA"/>
</dbReference>
<gene>
    <name evidence="1" type="ORF">CesoFtcFv8_012061</name>
</gene>
<evidence type="ECO:0000313" key="2">
    <source>
        <dbReference type="Proteomes" id="UP001335648"/>
    </source>
</evidence>
<keyword evidence="2" id="KW-1185">Reference proteome</keyword>
<organism evidence="1 2">
    <name type="scientific">Champsocephalus esox</name>
    <name type="common">pike icefish</name>
    <dbReference type="NCBI Taxonomy" id="159716"/>
    <lineage>
        <taxon>Eukaryota</taxon>
        <taxon>Metazoa</taxon>
        <taxon>Chordata</taxon>
        <taxon>Craniata</taxon>
        <taxon>Vertebrata</taxon>
        <taxon>Euteleostomi</taxon>
        <taxon>Actinopterygii</taxon>
        <taxon>Neopterygii</taxon>
        <taxon>Teleostei</taxon>
        <taxon>Neoteleostei</taxon>
        <taxon>Acanthomorphata</taxon>
        <taxon>Eupercaria</taxon>
        <taxon>Perciformes</taxon>
        <taxon>Notothenioidei</taxon>
        <taxon>Channichthyidae</taxon>
        <taxon>Champsocephalus</taxon>
    </lineage>
</organism>
<dbReference type="Proteomes" id="UP001335648">
    <property type="component" value="Unassembled WGS sequence"/>
</dbReference>
<evidence type="ECO:0000313" key="1">
    <source>
        <dbReference type="EMBL" id="KAK5895471.1"/>
    </source>
</evidence>
<name>A0AAN8C0V0_9TELE</name>
<accession>A0AAN8C0V0</accession>
<comment type="caution">
    <text evidence="1">The sequence shown here is derived from an EMBL/GenBank/DDBJ whole genome shotgun (WGS) entry which is preliminary data.</text>
</comment>
<protein>
    <submittedName>
        <fullName evidence="1">Uncharacterized protein</fullName>
    </submittedName>
</protein>
<dbReference type="AlphaFoldDB" id="A0AAN8C0V0"/>
<reference evidence="1 2" key="1">
    <citation type="journal article" date="2023" name="Mol. Biol. Evol.">
        <title>Genomics of Secondarily Temperate Adaptation in the Only Non-Antarctic Icefish.</title>
        <authorList>
            <person name="Rivera-Colon A.G."/>
            <person name="Rayamajhi N."/>
            <person name="Minhas B.F."/>
            <person name="Madrigal G."/>
            <person name="Bilyk K.T."/>
            <person name="Yoon V."/>
            <person name="Hune M."/>
            <person name="Gregory S."/>
            <person name="Cheng C.H.C."/>
            <person name="Catchen J.M."/>
        </authorList>
    </citation>
    <scope>NUCLEOTIDE SEQUENCE [LARGE SCALE GENOMIC DNA]</scope>
    <source>
        <strain evidence="1">JC2023a</strain>
    </source>
</reference>
<proteinExistence type="predicted"/>